<evidence type="ECO:0000256" key="10">
    <source>
        <dbReference type="SAM" id="MobiDB-lite"/>
    </source>
</evidence>
<dbReference type="InterPro" id="IPR006906">
    <property type="entry name" value="Timeless_N"/>
</dbReference>
<feature type="domain" description="Timeless N-terminal" evidence="11">
    <location>
        <begin position="35"/>
        <end position="346"/>
    </location>
</feature>
<evidence type="ECO:0000313" key="13">
    <source>
        <dbReference type="Proteomes" id="UP000750334"/>
    </source>
</evidence>
<keyword evidence="7" id="KW-0539">Nucleus</keyword>
<feature type="region of interest" description="Disordered" evidence="10">
    <location>
        <begin position="961"/>
        <end position="988"/>
    </location>
</feature>
<evidence type="ECO:0000256" key="2">
    <source>
        <dbReference type="ARBA" id="ARBA00008174"/>
    </source>
</evidence>
<evidence type="ECO:0000256" key="4">
    <source>
        <dbReference type="ARBA" id="ARBA00022763"/>
    </source>
</evidence>
<dbReference type="Pfam" id="PF04821">
    <property type="entry name" value="TIMELESS"/>
    <property type="match status" value="1"/>
</dbReference>
<evidence type="ECO:0000256" key="1">
    <source>
        <dbReference type="ARBA" id="ARBA00004123"/>
    </source>
</evidence>
<dbReference type="GO" id="GO:0051321">
    <property type="term" value="P:meiotic cell cycle"/>
    <property type="evidence" value="ECO:0007669"/>
    <property type="project" value="UniProtKB-KW"/>
</dbReference>
<keyword evidence="5" id="KW-0236">DNA replication inhibitor</keyword>
<keyword evidence="13" id="KW-1185">Reference proteome</keyword>
<evidence type="ECO:0000256" key="8">
    <source>
        <dbReference type="ARBA" id="ARBA00023254"/>
    </source>
</evidence>
<comment type="similarity">
    <text evidence="2">Belongs to the timeless family.</text>
</comment>
<dbReference type="GO" id="GO:0006281">
    <property type="term" value="P:DNA repair"/>
    <property type="evidence" value="ECO:0007669"/>
    <property type="project" value="UniProtKB-KW"/>
</dbReference>
<accession>A0A9P6W949</accession>
<dbReference type="EMBL" id="PUHR01000085">
    <property type="protein sequence ID" value="KAG0667950.1"/>
    <property type="molecule type" value="Genomic_DNA"/>
</dbReference>
<evidence type="ECO:0000256" key="5">
    <source>
        <dbReference type="ARBA" id="ARBA00022880"/>
    </source>
</evidence>
<dbReference type="GO" id="GO:0000076">
    <property type="term" value="P:DNA replication checkpoint signaling"/>
    <property type="evidence" value="ECO:0007669"/>
    <property type="project" value="TreeGrafter"/>
</dbReference>
<proteinExistence type="inferred from homology"/>
<evidence type="ECO:0000313" key="12">
    <source>
        <dbReference type="EMBL" id="KAG0667950.1"/>
    </source>
</evidence>
<dbReference type="Proteomes" id="UP000750334">
    <property type="component" value="Unassembled WGS sequence"/>
</dbReference>
<organism evidence="12 13">
    <name type="scientific">Maudiozyma exigua</name>
    <name type="common">Yeast</name>
    <name type="synonym">Kazachstania exigua</name>
    <dbReference type="NCBI Taxonomy" id="34358"/>
    <lineage>
        <taxon>Eukaryota</taxon>
        <taxon>Fungi</taxon>
        <taxon>Dikarya</taxon>
        <taxon>Ascomycota</taxon>
        <taxon>Saccharomycotina</taxon>
        <taxon>Saccharomycetes</taxon>
        <taxon>Saccharomycetales</taxon>
        <taxon>Saccharomycetaceae</taxon>
        <taxon>Maudiozyma</taxon>
    </lineage>
</organism>
<dbReference type="PANTHER" id="PTHR22940:SF4">
    <property type="entry name" value="PROTEIN TIMELESS HOMOLOG"/>
    <property type="match status" value="1"/>
</dbReference>
<feature type="compositionally biased region" description="Polar residues" evidence="10">
    <location>
        <begin position="1231"/>
        <end position="1240"/>
    </location>
</feature>
<feature type="compositionally biased region" description="Basic residues" evidence="10">
    <location>
        <begin position="961"/>
        <end position="983"/>
    </location>
</feature>
<keyword evidence="9" id="KW-0131">Cell cycle</keyword>
<reference evidence="12 13" key="1">
    <citation type="submission" date="2020-11" db="EMBL/GenBank/DDBJ databases">
        <title>Kefir isolates.</title>
        <authorList>
            <person name="Marcisauskas S."/>
            <person name="Kim Y."/>
            <person name="Blasche S."/>
        </authorList>
    </citation>
    <scope>NUCLEOTIDE SEQUENCE [LARGE SCALE GENOMIC DNA]</scope>
    <source>
        <strain evidence="12 13">OG2</strain>
    </source>
</reference>
<dbReference type="PANTHER" id="PTHR22940">
    <property type="entry name" value="TIMEOUT/TIMELESS-2"/>
    <property type="match status" value="1"/>
</dbReference>
<evidence type="ECO:0000256" key="3">
    <source>
        <dbReference type="ARBA" id="ARBA00021529"/>
    </source>
</evidence>
<feature type="region of interest" description="Disordered" evidence="10">
    <location>
        <begin position="373"/>
        <end position="394"/>
    </location>
</feature>
<protein>
    <recommendedName>
        <fullName evidence="3">Topoisomerase 1-associated factor 1</fullName>
    </recommendedName>
</protein>
<feature type="compositionally biased region" description="Low complexity" evidence="10">
    <location>
        <begin position="1208"/>
        <end position="1219"/>
    </location>
</feature>
<evidence type="ECO:0000259" key="11">
    <source>
        <dbReference type="Pfam" id="PF04821"/>
    </source>
</evidence>
<gene>
    <name evidence="12" type="primary">TOF1</name>
    <name evidence="12" type="ORF">C6P45_005181</name>
</gene>
<dbReference type="AlphaFoldDB" id="A0A9P6W949"/>
<keyword evidence="8" id="KW-0469">Meiosis</keyword>
<feature type="compositionally biased region" description="Acidic residues" evidence="10">
    <location>
        <begin position="1252"/>
        <end position="1261"/>
    </location>
</feature>
<dbReference type="GO" id="GO:0003677">
    <property type="term" value="F:DNA binding"/>
    <property type="evidence" value="ECO:0007669"/>
    <property type="project" value="TreeGrafter"/>
</dbReference>
<comment type="subcellular location">
    <subcellularLocation>
        <location evidence="1">Nucleus</location>
    </subcellularLocation>
</comment>
<keyword evidence="6" id="KW-0234">DNA repair</keyword>
<dbReference type="OrthoDB" id="310853at2759"/>
<evidence type="ECO:0000256" key="7">
    <source>
        <dbReference type="ARBA" id="ARBA00023242"/>
    </source>
</evidence>
<feature type="compositionally biased region" description="Acidic residues" evidence="10">
    <location>
        <begin position="1154"/>
        <end position="1163"/>
    </location>
</feature>
<comment type="caution">
    <text evidence="12">The sequence shown here is derived from an EMBL/GenBank/DDBJ whole genome shotgun (WGS) entry which is preliminary data.</text>
</comment>
<keyword evidence="4" id="KW-0227">DNA damage</keyword>
<evidence type="ECO:0000256" key="9">
    <source>
        <dbReference type="ARBA" id="ARBA00023306"/>
    </source>
</evidence>
<evidence type="ECO:0000256" key="6">
    <source>
        <dbReference type="ARBA" id="ARBA00023204"/>
    </source>
</evidence>
<dbReference type="GO" id="GO:0031298">
    <property type="term" value="C:replication fork protection complex"/>
    <property type="evidence" value="ECO:0007669"/>
    <property type="project" value="TreeGrafter"/>
</dbReference>
<feature type="region of interest" description="Disordered" evidence="10">
    <location>
        <begin position="1132"/>
        <end position="1261"/>
    </location>
</feature>
<dbReference type="GO" id="GO:0043111">
    <property type="term" value="P:replication fork arrest"/>
    <property type="evidence" value="ECO:0007669"/>
    <property type="project" value="TreeGrafter"/>
</dbReference>
<dbReference type="InterPro" id="IPR044998">
    <property type="entry name" value="Timeless"/>
</dbReference>
<sequence length="1261" mass="143795">MTEVANPSVILKARIALLSTSIGGPDYSADNEEPRYKLGDEALLCLKDLKRWFKLVDDEQNRLDVAMATAEYKILTDDLIPILIEWEDKASQKKTMGKGGLVGKSYYDKIALQCLQLMVLMTWPLILTDQSTVSQVNNYAEVKKYQLVYKKAILSTQDGKVLKAIVRLVTNIMRIDRLNRSPHDNMVIKLALNFFRNVIAIEPGELTITNKKKTPKGINATDTLPPGVSHDDISLNSVVSCFHKNKVFKLLLTLSSSMTSEFDQDFINVPLLEIMTYLTKDIDQDLLIQSSDLSTKQNGTDTIKGVYRSRPNMELSELLKKETKMKKNLIKHTSSRHSRFGAMISIETSDKRRYTVTGNQNLLDEASTMDKIDSRKKWNKRQQQKKQDPMEEGLPDGFLNTQTGSFPLLNSTTNIFLKFLNNFIDSSFNILLHSINNYFTTEMDRIVTLEQIEYLLFIAWFIRYQIARCHMDPSAEISVISEILEETTCILICQLLRTSNGMKNWPVVHASMISFNGLITLLREKMVRSNKDFDTISILNYLFNSDRLQLLTSLPRTAHGHSEHYLKTVVHLTHSVLKVLQENTENPYNKQIPQQNGKILDSEPPLASSMDLDENNTIDVDFLRVQSNFINDPTIDTYINFLQRFRELDHQSIKEVVSFFHRILTKAKEETFLFRLDLVVLLRDILDSTFLARNSKSRRYVEDFSNYFLHRLKKRLKVSPAWFVGLLFPSLHDSQVGYFQRYGEQKIKGVKRLFGVTPTMFKLTDDEDGLPIAVLRDMKIGILVSTIIDNGDDELIHLLQEHLRINLSFWDTALHKEHTDNGDTNLEKDIPKTEFVLPPVTRKHLLTDGDFRALLVLLDFQIPAISTDKCCLNKDCNYRQLQNDYDSFSKYMKTPFETPNGLPSSSYLVKNKIVEEENRADEDGWNGNEEYDYGDPSIIRDEDYFRALDENMEHKLKGKSLRKGLAKSKKVKKTKKSGSRGRRSNIPTFTDGEEAVELAKPGSHYAVASKEYISDSDDEEGLSSIFYENEVYLRYLLEKNNKTLSPEQSSMYAKFRNERVANNGSVTSDFKELFGGPIPSLDQLKQFSSETLAPNMLLHDMSAKKLDTPLNEEEGAGTDLETSDINMANISQKKQEQMDSDGNETDSDMKPNDEDGDEDDEDGSLSKVSAKTKKRSISEISDEEDDADSNASADDNDDKKRPKIIFSENNNGEKGTNTNRSVSGIEPDASNEPSNATRSVYDSLMLTFDQAEHDDDNTDEE</sequence>
<name>A0A9P6W949_MAUEX</name>